<dbReference type="Gene3D" id="3.80.10.10">
    <property type="entry name" value="Ribonuclease Inhibitor"/>
    <property type="match status" value="1"/>
</dbReference>
<dbReference type="Proteomes" id="UP000265520">
    <property type="component" value="Unassembled WGS sequence"/>
</dbReference>
<evidence type="ECO:0000313" key="2">
    <source>
        <dbReference type="EMBL" id="MCI05765.1"/>
    </source>
</evidence>
<keyword evidence="1" id="KW-1133">Transmembrane helix</keyword>
<accession>A0A392P4L9</accession>
<proteinExistence type="predicted"/>
<name>A0A392P4L9_9FABA</name>
<sequence length="193" mass="22323">MDHLPLPKQKYSWILSNAIPSLGGLVYVAIPQSHWLMLMLMGINRMTAQWNQVPFHRDYITTLQESHSYGLNIWERAQCLPIQSKILCNIKELALTHFPKMKSVFIAPIMQLETLKIMNCDELKYIIIDIGDHNTDGKNLVNVFPKLKELYVEGCAQLEYIVGHATNDHQNHMEIQLHLPELRHLDLCNLPCL</sequence>
<feature type="transmembrane region" description="Helical" evidence="1">
    <location>
        <begin position="12"/>
        <end position="30"/>
    </location>
</feature>
<dbReference type="SUPFAM" id="SSF52047">
    <property type="entry name" value="RNI-like"/>
    <property type="match status" value="1"/>
</dbReference>
<comment type="caution">
    <text evidence="2">The sequence shown here is derived from an EMBL/GenBank/DDBJ whole genome shotgun (WGS) entry which is preliminary data.</text>
</comment>
<dbReference type="AlphaFoldDB" id="A0A392P4L9"/>
<keyword evidence="1" id="KW-0812">Transmembrane</keyword>
<organism evidence="2 3">
    <name type="scientific">Trifolium medium</name>
    <dbReference type="NCBI Taxonomy" id="97028"/>
    <lineage>
        <taxon>Eukaryota</taxon>
        <taxon>Viridiplantae</taxon>
        <taxon>Streptophyta</taxon>
        <taxon>Embryophyta</taxon>
        <taxon>Tracheophyta</taxon>
        <taxon>Spermatophyta</taxon>
        <taxon>Magnoliopsida</taxon>
        <taxon>eudicotyledons</taxon>
        <taxon>Gunneridae</taxon>
        <taxon>Pentapetalae</taxon>
        <taxon>rosids</taxon>
        <taxon>fabids</taxon>
        <taxon>Fabales</taxon>
        <taxon>Fabaceae</taxon>
        <taxon>Papilionoideae</taxon>
        <taxon>50 kb inversion clade</taxon>
        <taxon>NPAAA clade</taxon>
        <taxon>Hologalegina</taxon>
        <taxon>IRL clade</taxon>
        <taxon>Trifolieae</taxon>
        <taxon>Trifolium</taxon>
    </lineage>
</organism>
<evidence type="ECO:0000256" key="1">
    <source>
        <dbReference type="SAM" id="Phobius"/>
    </source>
</evidence>
<feature type="non-terminal residue" evidence="2">
    <location>
        <position position="193"/>
    </location>
</feature>
<keyword evidence="1" id="KW-0472">Membrane</keyword>
<dbReference type="EMBL" id="LXQA010059675">
    <property type="protein sequence ID" value="MCI05765.1"/>
    <property type="molecule type" value="Genomic_DNA"/>
</dbReference>
<protein>
    <submittedName>
        <fullName evidence="2">NB-ARC domain disease resistance protein</fullName>
    </submittedName>
</protein>
<reference evidence="2 3" key="1">
    <citation type="journal article" date="2018" name="Front. Plant Sci.">
        <title>Red Clover (Trifolium pratense) and Zigzag Clover (T. medium) - A Picture of Genomic Similarities and Differences.</title>
        <authorList>
            <person name="Dluhosova J."/>
            <person name="Istvanek J."/>
            <person name="Nedelnik J."/>
            <person name="Repkova J."/>
        </authorList>
    </citation>
    <scope>NUCLEOTIDE SEQUENCE [LARGE SCALE GENOMIC DNA]</scope>
    <source>
        <strain evidence="3">cv. 10/8</strain>
        <tissue evidence="2">Leaf</tissue>
    </source>
</reference>
<evidence type="ECO:0000313" key="3">
    <source>
        <dbReference type="Proteomes" id="UP000265520"/>
    </source>
</evidence>
<keyword evidence="3" id="KW-1185">Reference proteome</keyword>
<dbReference type="InterPro" id="IPR032675">
    <property type="entry name" value="LRR_dom_sf"/>
</dbReference>